<gene>
    <name evidence="1" type="ORF">LBA_00572</name>
</gene>
<organism evidence="1 2">
    <name type="scientific">Megavirus lba</name>
    <dbReference type="NCBI Taxonomy" id="1235314"/>
    <lineage>
        <taxon>Viruses</taxon>
        <taxon>Varidnaviria</taxon>
        <taxon>Bamfordvirae</taxon>
        <taxon>Nucleocytoviricota</taxon>
        <taxon>Megaviricetes</taxon>
        <taxon>Imitervirales</taxon>
        <taxon>Mimiviridae</taxon>
        <taxon>Megamimivirinae</taxon>
        <taxon>Megavirus</taxon>
        <taxon>Megavirus chilense</taxon>
    </lineage>
</organism>
<evidence type="ECO:0000313" key="1">
    <source>
        <dbReference type="EMBL" id="AGD92490.1"/>
    </source>
</evidence>
<protein>
    <submittedName>
        <fullName evidence="1">Putative poly(A) polymerase catalytic subunit</fullName>
    </submittedName>
</protein>
<reference evidence="1 2" key="1">
    <citation type="journal article" date="2013" name="Clin. Infect. Dis.">
        <title>First isolation of Mimivirus in a patient with pneumonia.</title>
        <authorList>
            <person name="Saadi H."/>
            <person name="Pagnier I."/>
            <person name="Colson P."/>
            <person name="Cherif J.K."/>
            <person name="Beji M."/>
            <person name="Boughalmi M."/>
            <person name="Azza S."/>
            <person name="Armstrong N."/>
            <person name="Robert C."/>
            <person name="Fournous G."/>
            <person name="La Scola B."/>
            <person name="Raoult D."/>
        </authorList>
    </citation>
    <scope>NUCLEOTIDE SEQUENCE [LARGE SCALE GENOMIC DNA]</scope>
    <source>
        <strain evidence="1">LBA111</strain>
    </source>
</reference>
<proteinExistence type="predicted"/>
<name>L7XYH2_9VIRU</name>
<dbReference type="Proteomes" id="UP000236749">
    <property type="component" value="Segment"/>
</dbReference>
<dbReference type="EMBL" id="JX885207">
    <property type="protein sequence ID" value="AGD92490.1"/>
    <property type="molecule type" value="Genomic_DNA"/>
</dbReference>
<sequence>MSENRNRKLSYQEYYVDGDYEEVRKKLPEIIKQARIKASQVMEPTIYEKRVVMEIIKDFIRDKGRKVYGGTALNETIKKKIQKTPYMIVIYSQILNFIRQHQCRI</sequence>
<accession>L7XYH2</accession>
<evidence type="ECO:0000313" key="2">
    <source>
        <dbReference type="Proteomes" id="UP000236749"/>
    </source>
</evidence>